<dbReference type="AlphaFoldDB" id="A0A3R9PZE4"/>
<accession>A0A3R9PZE4</accession>
<sequence>YAGEIFSAYFFLASLAAVNVVPFTSLLAFLTLPQAYNLLRAFKSRVPEAADPMTAALLRSFGLLYIIGLLIGALL</sequence>
<dbReference type="EMBL" id="RCOS01000045">
    <property type="protein sequence ID" value="RSN77133.1"/>
    <property type="molecule type" value="Genomic_DNA"/>
</dbReference>
<evidence type="ECO:0008006" key="4">
    <source>
        <dbReference type="Google" id="ProtNLM"/>
    </source>
</evidence>
<protein>
    <recommendedName>
        <fullName evidence="4">1,4-dihydroxy-2-naphthoate polyprenyltransferase</fullName>
    </recommendedName>
</protein>
<proteinExistence type="predicted"/>
<keyword evidence="1" id="KW-0472">Membrane</keyword>
<keyword evidence="3" id="KW-1185">Reference proteome</keyword>
<organism evidence="2 3">
    <name type="scientific">Candidatus Methanodesulfokora washburnensis</name>
    <dbReference type="NCBI Taxonomy" id="2478471"/>
    <lineage>
        <taxon>Archaea</taxon>
        <taxon>Thermoproteota</taxon>
        <taxon>Candidatus Korarchaeia</taxon>
        <taxon>Candidatus Korarchaeia incertae sedis</taxon>
        <taxon>Candidatus Methanodesulfokora</taxon>
    </lineage>
</organism>
<evidence type="ECO:0000256" key="1">
    <source>
        <dbReference type="SAM" id="Phobius"/>
    </source>
</evidence>
<feature type="transmembrane region" description="Helical" evidence="1">
    <location>
        <begin position="6"/>
        <end position="32"/>
    </location>
</feature>
<reference evidence="2 3" key="1">
    <citation type="submission" date="2018-10" db="EMBL/GenBank/DDBJ databases">
        <title>Co-occurring genomic capacity for anaerobic methane metabolism and dissimilatory sulfite reduction discovered in the Korarchaeota.</title>
        <authorList>
            <person name="Mckay L.J."/>
            <person name="Dlakic M."/>
            <person name="Fields M.W."/>
            <person name="Delmont T.O."/>
            <person name="Eren A.M."/>
            <person name="Jay Z.J."/>
            <person name="Klingelsmith K.B."/>
            <person name="Rusch D.B."/>
            <person name="Inskeep W.P."/>
        </authorList>
    </citation>
    <scope>NUCLEOTIDE SEQUENCE [LARGE SCALE GENOMIC DNA]</scope>
    <source>
        <strain evidence="2 3">MDKW</strain>
    </source>
</reference>
<gene>
    <name evidence="2" type="ORF">D6D85_03095</name>
</gene>
<feature type="transmembrane region" description="Helical" evidence="1">
    <location>
        <begin position="53"/>
        <end position="74"/>
    </location>
</feature>
<name>A0A3R9PZE4_9CREN</name>
<dbReference type="Proteomes" id="UP000277582">
    <property type="component" value="Unassembled WGS sequence"/>
</dbReference>
<evidence type="ECO:0000313" key="3">
    <source>
        <dbReference type="Proteomes" id="UP000277582"/>
    </source>
</evidence>
<evidence type="ECO:0000313" key="2">
    <source>
        <dbReference type="EMBL" id="RSN77133.1"/>
    </source>
</evidence>
<feature type="non-terminal residue" evidence="2">
    <location>
        <position position="1"/>
    </location>
</feature>
<keyword evidence="1" id="KW-0812">Transmembrane</keyword>
<comment type="caution">
    <text evidence="2">The sequence shown here is derived from an EMBL/GenBank/DDBJ whole genome shotgun (WGS) entry which is preliminary data.</text>
</comment>
<keyword evidence="1" id="KW-1133">Transmembrane helix</keyword>